<feature type="transmembrane region" description="Helical" evidence="1">
    <location>
        <begin position="76"/>
        <end position="96"/>
    </location>
</feature>
<sequence length="124" mass="13292" precursor="true">MSGRGVPKYRLCSAVVLAILCLFVGGAWLLPVESSHVANAATPVSLYDTAEVHHWEPVQHGMAVTRARLGLAVQPVWLPLSVSVFALGGAALLVLLMSRRSALLSHAGDNAGRQRLLYLGINRR</sequence>
<gene>
    <name evidence="2" type="ORF">CCUG60884_04013</name>
</gene>
<comment type="caution">
    <text evidence="2">The sequence shown here is derived from an EMBL/GenBank/DDBJ whole genome shotgun (WGS) entry which is preliminary data.</text>
</comment>
<evidence type="ECO:0000313" key="2">
    <source>
        <dbReference type="EMBL" id="TEA01264.1"/>
    </source>
</evidence>
<keyword evidence="1" id="KW-1133">Transmembrane helix</keyword>
<dbReference type="Proteomes" id="UP000294604">
    <property type="component" value="Unassembled WGS sequence"/>
</dbReference>
<organism evidence="2 3">
    <name type="scientific">Mycobacteroides salmoniphilum</name>
    <dbReference type="NCBI Taxonomy" id="404941"/>
    <lineage>
        <taxon>Bacteria</taxon>
        <taxon>Bacillati</taxon>
        <taxon>Actinomycetota</taxon>
        <taxon>Actinomycetes</taxon>
        <taxon>Mycobacteriales</taxon>
        <taxon>Mycobacteriaceae</taxon>
        <taxon>Mycobacteroides</taxon>
    </lineage>
</organism>
<evidence type="ECO:0000313" key="3">
    <source>
        <dbReference type="Proteomes" id="UP000294604"/>
    </source>
</evidence>
<evidence type="ECO:0000256" key="1">
    <source>
        <dbReference type="SAM" id="Phobius"/>
    </source>
</evidence>
<name>A0A4R8SQG8_9MYCO</name>
<dbReference type="EMBL" id="PECL01000012">
    <property type="protein sequence ID" value="TEA01264.1"/>
    <property type="molecule type" value="Genomic_DNA"/>
</dbReference>
<reference evidence="2 3" key="1">
    <citation type="journal article" date="2019" name="Sci. Rep.">
        <title>Extended insight into the Mycobacterium chelonae-abscessus complex through whole genome sequencing of Mycobacterium salmoniphilum outbreak and Mycobacterium salmoniphilum-like strains.</title>
        <authorList>
            <person name="Behra P.R.K."/>
            <person name="Das S."/>
            <person name="Pettersson B.M.F."/>
            <person name="Shirreff L."/>
            <person name="DuCote T."/>
            <person name="Jacobsson K.G."/>
            <person name="Ennis D.G."/>
            <person name="Kirsebom L.A."/>
        </authorList>
    </citation>
    <scope>NUCLEOTIDE SEQUENCE [LARGE SCALE GENOMIC DNA]</scope>
    <source>
        <strain evidence="2 3">CCUG 60884</strain>
    </source>
</reference>
<keyword evidence="1" id="KW-0472">Membrane</keyword>
<keyword evidence="1" id="KW-0812">Transmembrane</keyword>
<accession>A0A4R8SQG8</accession>
<dbReference type="STRING" id="404941.GCA_002013645_04053"/>
<proteinExistence type="predicted"/>
<protein>
    <submittedName>
        <fullName evidence="2">Uncharacterized protein</fullName>
    </submittedName>
</protein>
<dbReference type="AlphaFoldDB" id="A0A4R8SQG8"/>